<feature type="transmembrane region" description="Helical" evidence="1">
    <location>
        <begin position="296"/>
        <end position="314"/>
    </location>
</feature>
<dbReference type="GO" id="GO:0017154">
    <property type="term" value="F:semaphorin receptor activity"/>
    <property type="evidence" value="ECO:0007669"/>
    <property type="project" value="InterPro"/>
</dbReference>
<dbReference type="GO" id="GO:0005886">
    <property type="term" value="C:plasma membrane"/>
    <property type="evidence" value="ECO:0007669"/>
    <property type="project" value="TreeGrafter"/>
</dbReference>
<dbReference type="GO" id="GO:0007399">
    <property type="term" value="P:nervous system development"/>
    <property type="evidence" value="ECO:0007669"/>
    <property type="project" value="UniProtKB-ARBA"/>
</dbReference>
<dbReference type="Proteomes" id="UP000504632">
    <property type="component" value="Chromosome 1"/>
</dbReference>
<accession>A0A6J2V9V7</accession>
<evidence type="ECO:0000313" key="4">
    <source>
        <dbReference type="RefSeq" id="XP_030628573.1"/>
    </source>
</evidence>
<dbReference type="AlphaFoldDB" id="A0A6J2V9V7"/>
<evidence type="ECO:0000313" key="3">
    <source>
        <dbReference type="Proteomes" id="UP000504632"/>
    </source>
</evidence>
<sequence>MYRNTAFLHVVTFQDVCRSSELKYEEPEILSVEPNVISFHGRNNVRLRGKNLNSVTKVRVQWDLDCNPKDSPVLQRSSDNLIFHIPGGIKGTARVCVVMPDGGCHGNTAIFYGSQPSCTNMQPRKSWASGNRSIQVVGSNLEFVEAITLNDYTTDVSFSSGVLRFQTPPLIVFTDSGPFPVLLKAGNKSLACQEKLLYHPDPEFTSFTTSPRVNELLVTIQKKADSLTLNDTEIKVWGRKEEDEWRPCVNVKLESSTDKAVVLCTINNTQDVKIDSLKEEIGHYSIILKMEQNGQYMYIFIMIIFDLLIGAIDISTWMREHHLQLNPSKTDLLVIPANQSIHHNINIKIASSSLIPTKVVRNLGVMIDDWLSFSDHVASVFRSCCFTLYDIRKISPYLTHYATQLLVQAMVISQLDYCNALLVGLPACTMKALQMVQNAAPHLDFIFPSESSISWLIMNKSIQP</sequence>
<organism evidence="3 4">
    <name type="scientific">Chanos chanos</name>
    <name type="common">Milkfish</name>
    <name type="synonym">Mugil chanos</name>
    <dbReference type="NCBI Taxonomy" id="29144"/>
    <lineage>
        <taxon>Eukaryota</taxon>
        <taxon>Metazoa</taxon>
        <taxon>Chordata</taxon>
        <taxon>Craniata</taxon>
        <taxon>Vertebrata</taxon>
        <taxon>Euteleostomi</taxon>
        <taxon>Actinopterygii</taxon>
        <taxon>Neopterygii</taxon>
        <taxon>Teleostei</taxon>
        <taxon>Ostariophysi</taxon>
        <taxon>Gonorynchiformes</taxon>
        <taxon>Chanidae</taxon>
        <taxon>Chanos</taxon>
    </lineage>
</organism>
<name>A0A6J2V9V7_CHACN</name>
<dbReference type="PANTHER" id="PTHR22625:SF44">
    <property type="entry name" value="PLEXIN-B"/>
    <property type="match status" value="1"/>
</dbReference>
<proteinExistence type="predicted"/>
<dbReference type="GO" id="GO:0030334">
    <property type="term" value="P:regulation of cell migration"/>
    <property type="evidence" value="ECO:0007669"/>
    <property type="project" value="TreeGrafter"/>
</dbReference>
<keyword evidence="1" id="KW-0812">Transmembrane</keyword>
<dbReference type="GO" id="GO:0007162">
    <property type="term" value="P:negative regulation of cell adhesion"/>
    <property type="evidence" value="ECO:0007669"/>
    <property type="project" value="TreeGrafter"/>
</dbReference>
<dbReference type="InterPro" id="IPR013783">
    <property type="entry name" value="Ig-like_fold"/>
</dbReference>
<dbReference type="Gene3D" id="2.60.40.10">
    <property type="entry name" value="Immunoglobulins"/>
    <property type="match status" value="1"/>
</dbReference>
<dbReference type="InterPro" id="IPR031148">
    <property type="entry name" value="Plexin"/>
</dbReference>
<dbReference type="GO" id="GO:0008360">
    <property type="term" value="P:regulation of cell shape"/>
    <property type="evidence" value="ECO:0007669"/>
    <property type="project" value="TreeGrafter"/>
</dbReference>
<protein>
    <submittedName>
        <fullName evidence="4">Uncharacterized protein LOC115810685</fullName>
    </submittedName>
</protein>
<dbReference type="GO" id="GO:0002116">
    <property type="term" value="C:semaphorin receptor complex"/>
    <property type="evidence" value="ECO:0007669"/>
    <property type="project" value="TreeGrafter"/>
</dbReference>
<evidence type="ECO:0000256" key="1">
    <source>
        <dbReference type="SAM" id="Phobius"/>
    </source>
</evidence>
<keyword evidence="1" id="KW-1133">Transmembrane helix</keyword>
<dbReference type="Pfam" id="PF01833">
    <property type="entry name" value="TIG"/>
    <property type="match status" value="1"/>
</dbReference>
<evidence type="ECO:0000259" key="2">
    <source>
        <dbReference type="Pfam" id="PF01833"/>
    </source>
</evidence>
<dbReference type="InParanoid" id="A0A6J2V9V7"/>
<dbReference type="GO" id="GO:0050772">
    <property type="term" value="P:positive regulation of axonogenesis"/>
    <property type="evidence" value="ECO:0007669"/>
    <property type="project" value="TreeGrafter"/>
</dbReference>
<reference evidence="4" key="1">
    <citation type="submission" date="2025-08" db="UniProtKB">
        <authorList>
            <consortium name="RefSeq"/>
        </authorList>
    </citation>
    <scope>IDENTIFICATION</scope>
</reference>
<dbReference type="PANTHER" id="PTHR22625">
    <property type="entry name" value="PLEXIN"/>
    <property type="match status" value="1"/>
</dbReference>
<dbReference type="GeneID" id="115810685"/>
<dbReference type="RefSeq" id="XP_030628573.1">
    <property type="nucleotide sequence ID" value="XM_030772713.1"/>
</dbReference>
<dbReference type="SUPFAM" id="SSF81296">
    <property type="entry name" value="E set domains"/>
    <property type="match status" value="1"/>
</dbReference>
<keyword evidence="1" id="KW-0472">Membrane</keyword>
<feature type="domain" description="IPT/TIG" evidence="2">
    <location>
        <begin position="27"/>
        <end position="109"/>
    </location>
</feature>
<dbReference type="CDD" id="cd00102">
    <property type="entry name" value="IPT"/>
    <property type="match status" value="1"/>
</dbReference>
<dbReference type="InterPro" id="IPR014756">
    <property type="entry name" value="Ig_E-set"/>
</dbReference>
<dbReference type="OrthoDB" id="384877at2759"/>
<gene>
    <name evidence="4" type="primary">LOC115810685</name>
</gene>
<keyword evidence="3" id="KW-1185">Reference proteome</keyword>
<dbReference type="InterPro" id="IPR002909">
    <property type="entry name" value="IPT_dom"/>
</dbReference>